<dbReference type="Pfam" id="PF04230">
    <property type="entry name" value="PS_pyruv_trans"/>
    <property type="match status" value="1"/>
</dbReference>
<comment type="caution">
    <text evidence="2">The sequence shown here is derived from an EMBL/GenBank/DDBJ whole genome shotgun (WGS) entry which is preliminary data.</text>
</comment>
<gene>
    <name evidence="2" type="ORF">GCM10007071_15920</name>
</gene>
<dbReference type="InterPro" id="IPR007345">
    <property type="entry name" value="Polysacch_pyruvyl_Trfase"/>
</dbReference>
<keyword evidence="3" id="KW-1185">Reference proteome</keyword>
<sequence>MPGDTMRVAILTQPLGHNYGGLLQAFALQKHLRDQGHTVETLDRRAPAQPVQAARDYGINVAKFLLGRIGTIPTRQRHAMMFQALESFRDRHISLSERIASEQGIRDYYRQHPFDAFIVGSDQVWRPRYSPSLTNYFLDFLDDINRPARRLSYAASFGVDHWEFTPEATARCRDLLRRFDVVSVREQSGVDLCKQHLGRTAQCIPDPTFLLERKDYEAVIDGKPAPGNQGKVLTYVLDGQAAKQQIVHRVVDGLGKNHFTVKPQKSLMEVTKASFDECCYPGVDAWLQGFRDASFVVTDSFHGTVFSILFNKPFISVGNRTRGLSRFQSLLSQFGLQDRLVEHADDITTERLQAEIDWSRVNVLRRQQQDLGRQFLDDNLISDPLQRATP</sequence>
<evidence type="ECO:0000259" key="1">
    <source>
        <dbReference type="Pfam" id="PF04230"/>
    </source>
</evidence>
<proteinExistence type="predicted"/>
<protein>
    <submittedName>
        <fullName evidence="2">MurB family protein</fullName>
    </submittedName>
</protein>
<evidence type="ECO:0000313" key="2">
    <source>
        <dbReference type="EMBL" id="GGY69831.1"/>
    </source>
</evidence>
<dbReference type="Proteomes" id="UP000601597">
    <property type="component" value="Unassembled WGS sequence"/>
</dbReference>
<reference evidence="3" key="1">
    <citation type="journal article" date="2019" name="Int. J. Syst. Evol. Microbiol.">
        <title>The Global Catalogue of Microorganisms (GCM) 10K type strain sequencing project: providing services to taxonomists for standard genome sequencing and annotation.</title>
        <authorList>
            <consortium name="The Broad Institute Genomics Platform"/>
            <consortium name="The Broad Institute Genome Sequencing Center for Infectious Disease"/>
            <person name="Wu L."/>
            <person name="Ma J."/>
        </authorList>
    </citation>
    <scope>NUCLEOTIDE SEQUENCE [LARGE SCALE GENOMIC DNA]</scope>
    <source>
        <strain evidence="3">KCTC 22280</strain>
    </source>
</reference>
<organism evidence="2 3">
    <name type="scientific">Marinobacter zhanjiangensis</name>
    <dbReference type="NCBI Taxonomy" id="578215"/>
    <lineage>
        <taxon>Bacteria</taxon>
        <taxon>Pseudomonadati</taxon>
        <taxon>Pseudomonadota</taxon>
        <taxon>Gammaproteobacteria</taxon>
        <taxon>Pseudomonadales</taxon>
        <taxon>Marinobacteraceae</taxon>
        <taxon>Marinobacter</taxon>
    </lineage>
</organism>
<evidence type="ECO:0000313" key="3">
    <source>
        <dbReference type="Proteomes" id="UP000601597"/>
    </source>
</evidence>
<name>A0ABQ3AWT4_9GAMM</name>
<accession>A0ABQ3AWT4</accession>
<dbReference type="EMBL" id="BMXV01000003">
    <property type="protein sequence ID" value="GGY69831.1"/>
    <property type="molecule type" value="Genomic_DNA"/>
</dbReference>
<feature type="domain" description="Polysaccharide pyruvyl transferase" evidence="1">
    <location>
        <begin position="18"/>
        <end position="319"/>
    </location>
</feature>